<keyword evidence="2" id="KW-0472">Membrane</keyword>
<feature type="domain" description="Gingipain" evidence="3">
    <location>
        <begin position="418"/>
        <end position="753"/>
    </location>
</feature>
<dbReference type="InterPro" id="IPR011635">
    <property type="entry name" value="CARDB"/>
</dbReference>
<evidence type="ECO:0000256" key="2">
    <source>
        <dbReference type="SAM" id="Phobius"/>
    </source>
</evidence>
<dbReference type="Gene3D" id="2.60.40.10">
    <property type="entry name" value="Immunoglobulins"/>
    <property type="match status" value="1"/>
</dbReference>
<dbReference type="InterPro" id="IPR029030">
    <property type="entry name" value="Caspase-like_dom_sf"/>
</dbReference>
<dbReference type="Pfam" id="PF01364">
    <property type="entry name" value="Peptidase_C25"/>
    <property type="match status" value="1"/>
</dbReference>
<keyword evidence="2" id="KW-1133">Transmembrane helix</keyword>
<dbReference type="GO" id="GO:0008234">
    <property type="term" value="F:cysteine-type peptidase activity"/>
    <property type="evidence" value="ECO:0007669"/>
    <property type="project" value="InterPro"/>
</dbReference>
<name>A0A419SAS3_9SPHI</name>
<dbReference type="EMBL" id="MBTA01000002">
    <property type="protein sequence ID" value="RKD19557.1"/>
    <property type="molecule type" value="Genomic_DNA"/>
</dbReference>
<dbReference type="Gene3D" id="3.40.50.10390">
    <property type="entry name" value="Gingipain r, domain 1"/>
    <property type="match status" value="1"/>
</dbReference>
<comment type="caution">
    <text evidence="7">The sequence shown here is derived from an EMBL/GenBank/DDBJ whole genome shotgun (WGS) entry which is preliminary data.</text>
</comment>
<feature type="domain" description="ILEI/PANDER" evidence="6">
    <location>
        <begin position="1081"/>
        <end position="1151"/>
    </location>
</feature>
<dbReference type="GO" id="GO:0006508">
    <property type="term" value="P:proteolysis"/>
    <property type="evidence" value="ECO:0007669"/>
    <property type="project" value="InterPro"/>
</dbReference>
<dbReference type="NCBIfam" id="TIGR04183">
    <property type="entry name" value="Por_Secre_tail"/>
    <property type="match status" value="1"/>
</dbReference>
<dbReference type="Pfam" id="PF07705">
    <property type="entry name" value="CARDB"/>
    <property type="match status" value="1"/>
</dbReference>
<dbReference type="Gene3D" id="2.60.40.4070">
    <property type="match status" value="1"/>
</dbReference>
<gene>
    <name evidence="7" type="ORF">BCY91_13225</name>
</gene>
<dbReference type="InterPro" id="IPR013783">
    <property type="entry name" value="Ig-like_fold"/>
</dbReference>
<dbReference type="Pfam" id="PF15711">
    <property type="entry name" value="ILEI"/>
    <property type="match status" value="1"/>
</dbReference>
<dbReference type="Proteomes" id="UP000283433">
    <property type="component" value="Unassembled WGS sequence"/>
</dbReference>
<dbReference type="InterPro" id="IPR001769">
    <property type="entry name" value="Gingipain"/>
</dbReference>
<feature type="transmembrane region" description="Helical" evidence="2">
    <location>
        <begin position="12"/>
        <end position="32"/>
    </location>
</feature>
<evidence type="ECO:0000256" key="1">
    <source>
        <dbReference type="ARBA" id="ARBA00022729"/>
    </source>
</evidence>
<dbReference type="SUPFAM" id="SSF52129">
    <property type="entry name" value="Caspase-like"/>
    <property type="match status" value="1"/>
</dbReference>
<protein>
    <recommendedName>
        <fullName evidence="9">Gingipain domain-containing protein</fullName>
    </recommendedName>
</protein>
<keyword evidence="2" id="KW-0812">Transmembrane</keyword>
<dbReference type="Gene3D" id="3.40.50.1460">
    <property type="match status" value="1"/>
</dbReference>
<organism evidence="7 8">
    <name type="scientific">Pelobium manganitolerans</name>
    <dbReference type="NCBI Taxonomy" id="1842495"/>
    <lineage>
        <taxon>Bacteria</taxon>
        <taxon>Pseudomonadati</taxon>
        <taxon>Bacteroidota</taxon>
        <taxon>Sphingobacteriia</taxon>
        <taxon>Sphingobacteriales</taxon>
        <taxon>Sphingobacteriaceae</taxon>
        <taxon>Pelobium</taxon>
    </lineage>
</organism>
<evidence type="ECO:0000259" key="3">
    <source>
        <dbReference type="Pfam" id="PF01364"/>
    </source>
</evidence>
<evidence type="ECO:0000313" key="8">
    <source>
        <dbReference type="Proteomes" id="UP000283433"/>
    </source>
</evidence>
<dbReference type="InterPro" id="IPR029031">
    <property type="entry name" value="Gingipain_N_sf"/>
</dbReference>
<keyword evidence="8" id="KW-1185">Reference proteome</keyword>
<dbReference type="Pfam" id="PF13860">
    <property type="entry name" value="FlgD_ig"/>
    <property type="match status" value="1"/>
</dbReference>
<evidence type="ECO:0000259" key="4">
    <source>
        <dbReference type="Pfam" id="PF07705"/>
    </source>
</evidence>
<evidence type="ECO:0000259" key="5">
    <source>
        <dbReference type="Pfam" id="PF13860"/>
    </source>
</evidence>
<dbReference type="OrthoDB" id="9757650at2"/>
<accession>A0A419SAS3</accession>
<evidence type="ECO:0000259" key="6">
    <source>
        <dbReference type="Pfam" id="PF15711"/>
    </source>
</evidence>
<evidence type="ECO:0008006" key="9">
    <source>
        <dbReference type="Google" id="ProtNLM"/>
    </source>
</evidence>
<reference evidence="7 8" key="1">
    <citation type="submission" date="2016-07" db="EMBL/GenBank/DDBJ databases">
        <title>Genome of Pelobium manganitolerans.</title>
        <authorList>
            <person name="Wu S."/>
            <person name="Wang G."/>
        </authorList>
    </citation>
    <scope>NUCLEOTIDE SEQUENCE [LARGE SCALE GENOMIC DNA]</scope>
    <source>
        <strain evidence="7 8">YS-25</strain>
    </source>
</reference>
<feature type="domain" description="FlgD/Vpr Ig-like" evidence="5">
    <location>
        <begin position="1530"/>
        <end position="1603"/>
    </location>
</feature>
<keyword evidence="1" id="KW-0732">Signal</keyword>
<dbReference type="InterPro" id="IPR025965">
    <property type="entry name" value="FlgD/Vpr_Ig-like"/>
</dbReference>
<proteinExistence type="predicted"/>
<feature type="domain" description="CARDB" evidence="4">
    <location>
        <begin position="760"/>
        <end position="867"/>
    </location>
</feature>
<evidence type="ECO:0000313" key="7">
    <source>
        <dbReference type="EMBL" id="RKD19557.1"/>
    </source>
</evidence>
<dbReference type="InterPro" id="IPR039477">
    <property type="entry name" value="ILEI/PANDER_dom"/>
</dbReference>
<dbReference type="CDD" id="cd02258">
    <property type="entry name" value="Peptidase_C25_N"/>
    <property type="match status" value="1"/>
</dbReference>
<dbReference type="InterPro" id="IPR026444">
    <property type="entry name" value="Secre_tail"/>
</dbReference>
<sequence>MSTLLSFQNGNSAVNILKFTGLLCFLFAITIYNKAYAQSIYGNEWLHAGQSYAKIRISEKGIYKITYTQLQNIGFFDKSTSTVGIQIFYLGKEIPLHIIGDEDNDFNENDYILFYGNPDNSKIDSDLYKPGEQPNPEVSLFDDVASYYITNSSKNAGKRYQNLNLSSAGISPENEIIYTVSKNFSSQYYPGQYVLDVMTFSDYIEGEGYLGETFSIGTSQTHTLSTPNFNSSSTFKPVFESFVAGRSNASSTDPSGNNHHLKVSVDNLVVKDTKFKGYKTVRIAEALTTVLNQNTNVTFSSINDIGAVTDFQAPSYIRLTYPRTLNAQEVNFLEFKLNSSNTNCVLNFTNTDTWISSFVINPASSEIYAGIKNASSTTFTVKNTSNTYIVFDASAIRATNLEVLQINLVNPNTTDAKMLIVTHPSLVESSKKIAAYKTTRGTNTSVISTEELYNQFGYGVHSAIAIRNYCRFLLEKAETKPEFLFLVGKGYEYVKQNLEDDLVPTFGFPASDIGITSKLEDDNLAPALATGRLPAKNSADVENYLEKIKIFEQQPSELWRKTIINITGGGNSGEDTQFSAYLRNLSKISDKEYFGSHTITYYKTVTDPITDNLTEKINNTIATGASLVTFLGHGSTTGTAVSVGRAKDIEKVLFYYINGCSTGNAFTSASLGEEFILEKQRGAIGWIGTSSEGVASYLSGLANAFYQKTFKTNYGQSVASNLSAGIRNYQNPTDNLNKIHCQQTIYLGDPSLSFYAPTKPDYEISPNNISMVESNATASSPSFTLSLIVKNIGKALPDSVKVEVIRTLSDNTIIKYPYQSFNNLYNTDTLHFNIPNSLANASGNNRFTIKIDPENEISELNELNNVADFSIYLASNGISIISPIPYSILSKDNLELKVQSNNLFTKTAVYLFEIDTVGTFDSNWKKTSGKISSNLFASWKPDVSLEANKVYYWRAKLDAEITDGGQWQNSSFTYIPDSEEGWIQAHHHQFSGITLKNITADFKFTNTVFPIRLSTRGQNSTTTAERRIRVGGSNASPSYNGSEFNGLAIMAIDSTNSTKILNYPSPYNFKNDGINGSGVFYFDTNNLTDVDSLVRYINNIPLNYNVFGVSGLNFAPKMLPEIAKFALKNLGLSLFESVNNGEPYVFVGKKGVPQNSGSIRELSASATEDILFLYDIPYPWSNGTYTSEKIGPAKKWYKSTVEFNISPNDIVKANVIGVKRDGIEEILKSGQMFTFDLTDVDANEYPFIKIRAEISDNVEFTAPTLNFWKTIYEGYPETSFNPQVENYFYSKQINEGDSIKIGVGISNLKEILSDSLDLYYKVTKQDRSIINGKILTVSPILAKTDAKAQFSLPTLGLAGNNILQLHLIPRNQKDQFDFNNYINYDFKVIADNKNPLVDVLFDGKHIINGEVVSPNPNISVSLVDENKFLIMRDTGLVKIFLKKHDAGDYKRLFFGTNEISVQTEATTEENNMTYLVRTGLLSDGEYSLKISSRDVTGNKNEMDHVTNFTVVNEQSVTDILPYPNPVVNSARFVFKVTGAKVPDNFFIQIFNSSGKVVKEINKDELGNIKIGNNISDYVWDGTDNFGDRLANGVYFYKVTIENNDGSAMKRRYEANTSRFFKKDIGKIYLLR</sequence>